<evidence type="ECO:0000256" key="1">
    <source>
        <dbReference type="SAM" id="MobiDB-lite"/>
    </source>
</evidence>
<organism evidence="2 3">
    <name type="scientific">Arthrobacter jinronghuae</name>
    <dbReference type="NCBI Taxonomy" id="2964609"/>
    <lineage>
        <taxon>Bacteria</taxon>
        <taxon>Bacillati</taxon>
        <taxon>Actinomycetota</taxon>
        <taxon>Actinomycetes</taxon>
        <taxon>Micrococcales</taxon>
        <taxon>Micrococcaceae</taxon>
        <taxon>Arthrobacter</taxon>
    </lineage>
</organism>
<evidence type="ECO:0000313" key="3">
    <source>
        <dbReference type="Proteomes" id="UP001206924"/>
    </source>
</evidence>
<dbReference type="Proteomes" id="UP001206924">
    <property type="component" value="Unassembled WGS sequence"/>
</dbReference>
<gene>
    <name evidence="2" type="ORF">NNX28_16940</name>
</gene>
<proteinExistence type="predicted"/>
<keyword evidence="3" id="KW-1185">Reference proteome</keyword>
<protein>
    <submittedName>
        <fullName evidence="2">Uncharacterized protein</fullName>
    </submittedName>
</protein>
<feature type="compositionally biased region" description="Basic and acidic residues" evidence="1">
    <location>
        <begin position="46"/>
        <end position="64"/>
    </location>
</feature>
<dbReference type="EMBL" id="JANFLP010000020">
    <property type="protein sequence ID" value="MCQ1951606.1"/>
    <property type="molecule type" value="Genomic_DNA"/>
</dbReference>
<evidence type="ECO:0000313" key="2">
    <source>
        <dbReference type="EMBL" id="MCQ1951606.1"/>
    </source>
</evidence>
<dbReference type="RefSeq" id="WP_255866613.1">
    <property type="nucleotide sequence ID" value="NZ_CP104263.1"/>
</dbReference>
<accession>A0ABT1NV49</accession>
<sequence length="71" mass="8401">MRLYRAVCAWLEAHAAQMGHQEDQEPQPEGNNFTQLEHAHSYTSEPELHAGYRDQPEYYEDRRGRIGFQPR</sequence>
<feature type="region of interest" description="Disordered" evidence="1">
    <location>
        <begin position="17"/>
        <end position="71"/>
    </location>
</feature>
<name>A0ABT1NV49_9MICC</name>
<reference evidence="2 3" key="1">
    <citation type="submission" date="2022-07" db="EMBL/GenBank/DDBJ databases">
        <title>Novel species in genus Arthrobacter.</title>
        <authorList>
            <person name="Liu Y."/>
        </authorList>
    </citation>
    <scope>NUCLEOTIDE SEQUENCE [LARGE SCALE GENOMIC DNA]</scope>
    <source>
        <strain evidence="3">zg-Y859</strain>
    </source>
</reference>
<comment type="caution">
    <text evidence="2">The sequence shown here is derived from an EMBL/GenBank/DDBJ whole genome shotgun (WGS) entry which is preliminary data.</text>
</comment>